<accession>A0A161JNW4</accession>
<dbReference type="PANTHER" id="PTHR38432">
    <property type="entry name" value="TELA-LIKE PROTEIN SAOUHSC_01408"/>
    <property type="match status" value="1"/>
</dbReference>
<gene>
    <name evidence="2" type="ORF">MGWOODY_Tha2476</name>
</gene>
<organism evidence="2">
    <name type="scientific">hydrothermal vent metagenome</name>
    <dbReference type="NCBI Taxonomy" id="652676"/>
    <lineage>
        <taxon>unclassified sequences</taxon>
        <taxon>metagenomes</taxon>
        <taxon>ecological metagenomes</taxon>
    </lineage>
</organism>
<dbReference type="AlphaFoldDB" id="A0A161JNW4"/>
<dbReference type="EMBL" id="CZQC01000065">
    <property type="protein sequence ID" value="CUS42352.1"/>
    <property type="molecule type" value="Genomic_DNA"/>
</dbReference>
<evidence type="ECO:0000313" key="2">
    <source>
        <dbReference type="EMBL" id="CUS42352.1"/>
    </source>
</evidence>
<dbReference type="InterPro" id="IPR008863">
    <property type="entry name" value="Toxic_anion-R_TelA"/>
</dbReference>
<evidence type="ECO:0000256" key="1">
    <source>
        <dbReference type="SAM" id="MobiDB-lite"/>
    </source>
</evidence>
<dbReference type="PANTHER" id="PTHR38432:SF1">
    <property type="entry name" value="TELA-LIKE PROTEIN SAOUHSC_01408"/>
    <property type="match status" value="1"/>
</dbReference>
<proteinExistence type="predicted"/>
<feature type="region of interest" description="Disordered" evidence="1">
    <location>
        <begin position="369"/>
        <end position="389"/>
    </location>
</feature>
<reference evidence="2" key="1">
    <citation type="submission" date="2015-10" db="EMBL/GenBank/DDBJ databases">
        <authorList>
            <person name="Gilbert D.G."/>
        </authorList>
    </citation>
    <scope>NUCLEOTIDE SEQUENCE</scope>
</reference>
<name>A0A161JNW4_9ZZZZ</name>
<protein>
    <submittedName>
        <fullName evidence="2">Tellurite resistance protein</fullName>
    </submittedName>
</protein>
<dbReference type="Pfam" id="PF05816">
    <property type="entry name" value="TelA"/>
    <property type="match status" value="1"/>
</dbReference>
<sequence>MTDSQTPVKAPKWASEEQLGTLTDKAKSLIVATKEKSGPALNRVIDTLGLQSQKSMAAANDIMEQSISSLLKDVDGDSPTANKLLELRSTMDELNPHSLSNTWWFSWVPTSIKRKAVTRFIRRYEPMRNHLTAIFDGLRNGKDQLIESNIILENQYNSVMDAKRDIESEVYIGELFLVQVDQLEADVDQSDLVEVQKLATIKNKAARRIRELRTKEQAAMQFFISINQTIENNSLLGEQIESALSVGPMVLTNALRIQAALSQQKAIKDAVNEFQTGLGDLMTQNAKAVNQATQEIGDLYNNPVISLQKLEEGFDQLMQAVNNANETMRISTDKARESSSRLAEMTAELAPVVEGTEQARNLKTSMSITEDDMTLKLDTPENKSGGPSV</sequence>